<feature type="non-terminal residue" evidence="1">
    <location>
        <position position="1"/>
    </location>
</feature>
<dbReference type="AlphaFoldDB" id="D3DMN3"/>
<evidence type="ECO:0000313" key="1">
    <source>
        <dbReference type="EMBL" id="ADB91447.1"/>
    </source>
</evidence>
<reference evidence="1" key="1">
    <citation type="submission" date="2010-01" db="EMBL/GenBank/DDBJ databases">
        <authorList>
            <person name="Carlson J."/>
            <person name="Booth B."/>
            <person name="Frise E."/>
            <person name="Sandler J."/>
            <person name="Wan K."/>
            <person name="Yu C."/>
            <person name="Celniker S."/>
        </authorList>
    </citation>
    <scope>NUCLEOTIDE SEQUENCE</scope>
</reference>
<accession>D3DMN3</accession>
<organism evidence="1">
    <name type="scientific">Drosophila melanogaster</name>
    <name type="common">Fruit fly</name>
    <dbReference type="NCBI Taxonomy" id="7227"/>
    <lineage>
        <taxon>Eukaryota</taxon>
        <taxon>Metazoa</taxon>
        <taxon>Ecdysozoa</taxon>
        <taxon>Arthropoda</taxon>
        <taxon>Hexapoda</taxon>
        <taxon>Insecta</taxon>
        <taxon>Pterygota</taxon>
        <taxon>Neoptera</taxon>
        <taxon>Endopterygota</taxon>
        <taxon>Diptera</taxon>
        <taxon>Brachycera</taxon>
        <taxon>Muscomorpha</taxon>
        <taxon>Ephydroidea</taxon>
        <taxon>Drosophilidae</taxon>
        <taxon>Drosophila</taxon>
        <taxon>Sophophora</taxon>
    </lineage>
</organism>
<name>D3DMN3_DROME</name>
<dbReference type="EMBL" id="BT120199">
    <property type="protein sequence ID" value="ADB91447.1"/>
    <property type="molecule type" value="mRNA"/>
</dbReference>
<protein>
    <submittedName>
        <fullName evidence="1">MIP16467p</fullName>
    </submittedName>
</protein>
<proteinExistence type="evidence at transcript level"/>
<sequence>SHIDLLRTQAGARASGFVVVLSDRSADGQRTAAVVDAPEQLLTCTVGQLRESGKLRKTRIDINF</sequence>
<gene>
    <name evidence="1" type="primary">CG6984-RA</name>
</gene>